<feature type="region of interest" description="Disordered" evidence="1">
    <location>
        <begin position="226"/>
        <end position="259"/>
    </location>
</feature>
<dbReference type="Proteomes" id="UP000185210">
    <property type="component" value="Unassembled WGS sequence"/>
</dbReference>
<feature type="compositionally biased region" description="Polar residues" evidence="1">
    <location>
        <begin position="229"/>
        <end position="240"/>
    </location>
</feature>
<dbReference type="EMBL" id="FSHM01000004">
    <property type="protein sequence ID" value="SIB25464.1"/>
    <property type="molecule type" value="Genomic_DNA"/>
</dbReference>
<proteinExistence type="predicted"/>
<evidence type="ECO:0000313" key="2">
    <source>
        <dbReference type="EMBL" id="SIB25464.1"/>
    </source>
</evidence>
<name>A0AB38D1Z3_9MYCO</name>
<dbReference type="PROSITE" id="PS51257">
    <property type="entry name" value="PROKAR_LIPOPROTEIN"/>
    <property type="match status" value="1"/>
</dbReference>
<gene>
    <name evidence="2" type="ORF">SAMEA2070301_03402</name>
</gene>
<organism evidence="2 3">
    <name type="scientific">Mycobacteroides abscessus subsp. abscessus</name>
    <dbReference type="NCBI Taxonomy" id="1185650"/>
    <lineage>
        <taxon>Bacteria</taxon>
        <taxon>Bacillati</taxon>
        <taxon>Actinomycetota</taxon>
        <taxon>Actinomycetes</taxon>
        <taxon>Mycobacteriales</taxon>
        <taxon>Mycobacteriaceae</taxon>
        <taxon>Mycobacteroides</taxon>
        <taxon>Mycobacteroides abscessus</taxon>
    </lineage>
</organism>
<reference evidence="2 3" key="1">
    <citation type="submission" date="2016-11" db="EMBL/GenBank/DDBJ databases">
        <authorList>
            <consortium name="Pathogen Informatics"/>
        </authorList>
    </citation>
    <scope>NUCLEOTIDE SEQUENCE [LARGE SCALE GENOMIC DNA]</scope>
    <source>
        <strain evidence="2 3">104</strain>
    </source>
</reference>
<evidence type="ECO:0000313" key="3">
    <source>
        <dbReference type="Proteomes" id="UP000185210"/>
    </source>
</evidence>
<protein>
    <submittedName>
        <fullName evidence="2">Membrane protein</fullName>
    </submittedName>
</protein>
<accession>A0AB38D1Z3</accession>
<sequence>MRTLSVFLPAIILGAFLFTGCFPTREPGPSVPKSVYLNWPGLLNDVRFRWAADPGIDLLTGPAVPIRAYMESWAIGRLTRTPSSNLYPGFDRSVAADPDGGPIRPEGQKPVLEGPYFGNGYFHILSIEPLDKSANVYVCQGMYNIYHPAPDQPGKLQPVSSDPFVWRVNLSKDGEEPPKKPQSGRLPAPVDDVFKGWHIDRVTYVDGGYPDWDFAEKFDRRCKAAMPHNSVQQRQISETVLDSPPKTEPAVPGWPDNQA</sequence>
<dbReference type="AlphaFoldDB" id="A0AB38D1Z3"/>
<evidence type="ECO:0000256" key="1">
    <source>
        <dbReference type="SAM" id="MobiDB-lite"/>
    </source>
</evidence>
<comment type="caution">
    <text evidence="2">The sequence shown here is derived from an EMBL/GenBank/DDBJ whole genome shotgun (WGS) entry which is preliminary data.</text>
</comment>
<dbReference type="RefSeq" id="WP_131804749.1">
    <property type="nucleotide sequence ID" value="NZ_FRZT01000017.1"/>
</dbReference>